<sequence length="212" mass="21205">MHRGTRTSSRTVSAVVGVAAALTGAGLLAAPTASAAEPGTASLASVLLASGGPSYDRNDHDYDILTGAVLAVLAAKPDSPVSVLTDGTKPLTAFLPDDRAFEDLVSTLTGKGVKTEQGNLAAIESLGIDTVERVLLYHVVPGATIDAKTAAASDGAVLTTAAGATLTVHVGGPIRIIDTSPVTRDAKVAVPDINAGNLQIAHGISRVLLPAS</sequence>
<evidence type="ECO:0000259" key="2">
    <source>
        <dbReference type="PROSITE" id="PS50213"/>
    </source>
</evidence>
<dbReference type="SMART" id="SM00554">
    <property type="entry name" value="FAS1"/>
    <property type="match status" value="1"/>
</dbReference>
<dbReference type="InterPro" id="IPR000782">
    <property type="entry name" value="FAS1_domain"/>
</dbReference>
<dbReference type="Pfam" id="PF02469">
    <property type="entry name" value="Fasciclin"/>
    <property type="match status" value="1"/>
</dbReference>
<dbReference type="PROSITE" id="PS50213">
    <property type="entry name" value="FAS1"/>
    <property type="match status" value="1"/>
</dbReference>
<dbReference type="Gene3D" id="2.30.180.10">
    <property type="entry name" value="FAS1 domain"/>
    <property type="match status" value="1"/>
</dbReference>
<dbReference type="EMBL" id="SGXD01000001">
    <property type="protein sequence ID" value="RZS90834.1"/>
    <property type="molecule type" value="Genomic_DNA"/>
</dbReference>
<accession>A0A4Q7NUR9</accession>
<dbReference type="OrthoDB" id="3370067at2"/>
<evidence type="ECO:0000256" key="1">
    <source>
        <dbReference type="SAM" id="SignalP"/>
    </source>
</evidence>
<protein>
    <submittedName>
        <fullName evidence="3">Fasciclin domain-containing protein</fullName>
    </submittedName>
</protein>
<dbReference type="AlphaFoldDB" id="A0A4Q7NUR9"/>
<evidence type="ECO:0000313" key="4">
    <source>
        <dbReference type="Proteomes" id="UP000293638"/>
    </source>
</evidence>
<proteinExistence type="predicted"/>
<organism evidence="3 4">
    <name type="scientific">Motilibacter rhizosphaerae</name>
    <dbReference type="NCBI Taxonomy" id="598652"/>
    <lineage>
        <taxon>Bacteria</taxon>
        <taxon>Bacillati</taxon>
        <taxon>Actinomycetota</taxon>
        <taxon>Actinomycetes</taxon>
        <taxon>Motilibacterales</taxon>
        <taxon>Motilibacteraceae</taxon>
        <taxon>Motilibacter</taxon>
    </lineage>
</organism>
<feature type="chain" id="PRO_5020559687" evidence="1">
    <location>
        <begin position="36"/>
        <end position="212"/>
    </location>
</feature>
<dbReference type="RefSeq" id="WP_130490971.1">
    <property type="nucleotide sequence ID" value="NZ_SGXD01000001.1"/>
</dbReference>
<feature type="signal peptide" evidence="1">
    <location>
        <begin position="1"/>
        <end position="35"/>
    </location>
</feature>
<dbReference type="SUPFAM" id="SSF82153">
    <property type="entry name" value="FAS1 domain"/>
    <property type="match status" value="1"/>
</dbReference>
<dbReference type="InterPro" id="IPR036378">
    <property type="entry name" value="FAS1_dom_sf"/>
</dbReference>
<gene>
    <name evidence="3" type="ORF">EV189_0063</name>
</gene>
<name>A0A4Q7NUR9_9ACTN</name>
<reference evidence="3 4" key="1">
    <citation type="submission" date="2019-02" db="EMBL/GenBank/DDBJ databases">
        <title>Genomic Encyclopedia of Type Strains, Phase IV (KMG-IV): sequencing the most valuable type-strain genomes for metagenomic binning, comparative biology and taxonomic classification.</title>
        <authorList>
            <person name="Goeker M."/>
        </authorList>
    </citation>
    <scope>NUCLEOTIDE SEQUENCE [LARGE SCALE GENOMIC DNA]</scope>
    <source>
        <strain evidence="3 4">DSM 45622</strain>
    </source>
</reference>
<evidence type="ECO:0000313" key="3">
    <source>
        <dbReference type="EMBL" id="RZS90834.1"/>
    </source>
</evidence>
<keyword evidence="1" id="KW-0732">Signal</keyword>
<keyword evidence="4" id="KW-1185">Reference proteome</keyword>
<dbReference type="Proteomes" id="UP000293638">
    <property type="component" value="Unassembled WGS sequence"/>
</dbReference>
<comment type="caution">
    <text evidence="3">The sequence shown here is derived from an EMBL/GenBank/DDBJ whole genome shotgun (WGS) entry which is preliminary data.</text>
</comment>
<feature type="domain" description="FAS1" evidence="2">
    <location>
        <begin position="40"/>
        <end position="208"/>
    </location>
</feature>